<evidence type="ECO:0000313" key="2">
    <source>
        <dbReference type="Proteomes" id="UP000499080"/>
    </source>
</evidence>
<proteinExistence type="predicted"/>
<reference evidence="1 2" key="1">
    <citation type="journal article" date="2019" name="Sci. Rep.">
        <title>Orb-weaving spider Araneus ventricosus genome elucidates the spidroin gene catalogue.</title>
        <authorList>
            <person name="Kono N."/>
            <person name="Nakamura H."/>
            <person name="Ohtoshi R."/>
            <person name="Moran D.A.P."/>
            <person name="Shinohara A."/>
            <person name="Yoshida Y."/>
            <person name="Fujiwara M."/>
            <person name="Mori M."/>
            <person name="Tomita M."/>
            <person name="Arakawa K."/>
        </authorList>
    </citation>
    <scope>NUCLEOTIDE SEQUENCE [LARGE SCALE GENOMIC DNA]</scope>
</reference>
<evidence type="ECO:0000313" key="1">
    <source>
        <dbReference type="EMBL" id="GBM47910.1"/>
    </source>
</evidence>
<gene>
    <name evidence="1" type="ORF">AVEN_59275_1</name>
</gene>
<dbReference type="AlphaFoldDB" id="A0A4Y2G2G8"/>
<dbReference type="EMBL" id="BGPR01001197">
    <property type="protein sequence ID" value="GBM47910.1"/>
    <property type="molecule type" value="Genomic_DNA"/>
</dbReference>
<comment type="caution">
    <text evidence="1">The sequence shown here is derived from an EMBL/GenBank/DDBJ whole genome shotgun (WGS) entry which is preliminary data.</text>
</comment>
<protein>
    <submittedName>
        <fullName evidence="1">Uncharacterized protein</fullName>
    </submittedName>
</protein>
<sequence>MDGLKNGMLSSSTMPVARYGAIVIVQLLRKAIASKCHYNKRKQNYLASRRLLSSSKYFVSLIRCYFGGYGSLVLYSELRDQIIQDCWQDFTEHTSCMGPGEPYPSSVPVKYCARQMWQTPGSRFTIFVTARDRARQN</sequence>
<dbReference type="Proteomes" id="UP000499080">
    <property type="component" value="Unassembled WGS sequence"/>
</dbReference>
<name>A0A4Y2G2G8_ARAVE</name>
<organism evidence="1 2">
    <name type="scientific">Araneus ventricosus</name>
    <name type="common">Orbweaver spider</name>
    <name type="synonym">Epeira ventricosa</name>
    <dbReference type="NCBI Taxonomy" id="182803"/>
    <lineage>
        <taxon>Eukaryota</taxon>
        <taxon>Metazoa</taxon>
        <taxon>Ecdysozoa</taxon>
        <taxon>Arthropoda</taxon>
        <taxon>Chelicerata</taxon>
        <taxon>Arachnida</taxon>
        <taxon>Araneae</taxon>
        <taxon>Araneomorphae</taxon>
        <taxon>Entelegynae</taxon>
        <taxon>Araneoidea</taxon>
        <taxon>Araneidae</taxon>
        <taxon>Araneus</taxon>
    </lineage>
</organism>
<keyword evidence="2" id="KW-1185">Reference proteome</keyword>
<accession>A0A4Y2G2G8</accession>